<proteinExistence type="predicted"/>
<gene>
    <name evidence="1" type="ORF">BSL78_29276</name>
</gene>
<evidence type="ECO:0000313" key="2">
    <source>
        <dbReference type="Proteomes" id="UP000230750"/>
    </source>
</evidence>
<sequence length="353" mass="37864">TYCPQGSNQPIPCPLGQYCEGYANQVPDGDCLEGFFCNGSASVRDPVQCSDGYYCPEGTPVEEPCPPGTFSGHRGNINISDCNQCTPGWYCESYGLSEPTAECSPGYYCPGGQNTSQPVELACSPGHFCLEGSWNQTGCPSGYYQPHWRAYDCDICPQGSYCKAFGDYEVLDAENVTESGNFSGRYRSYRGVSVPTVCPAGSYCPMGTEFGTQYLCPEGTFSNRTSLYNDTQCEPCKPGMYCMGEGNTAPSDVCAAGHYCTRGYSATPTDGTTGDICPPGYYCSGSSEEAAPVGMPYGDVCWPGHYCPNGTDIPDPCPPGTFLDISGAEEEDDCIACTPGRVNLFYSYKQILI</sequence>
<evidence type="ECO:0000313" key="1">
    <source>
        <dbReference type="EMBL" id="PIK33906.1"/>
    </source>
</evidence>
<organism evidence="1 2">
    <name type="scientific">Stichopus japonicus</name>
    <name type="common">Sea cucumber</name>
    <dbReference type="NCBI Taxonomy" id="307972"/>
    <lineage>
        <taxon>Eukaryota</taxon>
        <taxon>Metazoa</taxon>
        <taxon>Echinodermata</taxon>
        <taxon>Eleutherozoa</taxon>
        <taxon>Echinozoa</taxon>
        <taxon>Holothuroidea</taxon>
        <taxon>Aspidochirotacea</taxon>
        <taxon>Aspidochirotida</taxon>
        <taxon>Stichopodidae</taxon>
        <taxon>Apostichopus</taxon>
    </lineage>
</organism>
<dbReference type="PANTHER" id="PTHR46104">
    <property type="entry name" value="GENE 9195-RELATED-RELATED"/>
    <property type="match status" value="1"/>
</dbReference>
<dbReference type="AlphaFoldDB" id="A0A2G8JDT9"/>
<dbReference type="OrthoDB" id="439917at2759"/>
<accession>A0A2G8JDT9</accession>
<keyword evidence="2" id="KW-1185">Reference proteome</keyword>
<dbReference type="STRING" id="307972.A0A2G8JDT9"/>
<dbReference type="Gene3D" id="2.10.50.10">
    <property type="entry name" value="Tumor Necrosis Factor Receptor, subunit A, domain 2"/>
    <property type="match status" value="1"/>
</dbReference>
<dbReference type="SMART" id="SM01411">
    <property type="entry name" value="Ephrin_rec_like"/>
    <property type="match status" value="5"/>
</dbReference>
<dbReference type="SUPFAM" id="SSF57184">
    <property type="entry name" value="Growth factor receptor domain"/>
    <property type="match status" value="1"/>
</dbReference>
<dbReference type="Proteomes" id="UP000230750">
    <property type="component" value="Unassembled WGS sequence"/>
</dbReference>
<name>A0A2G8JDT9_STIJA</name>
<feature type="non-terminal residue" evidence="1">
    <location>
        <position position="1"/>
    </location>
</feature>
<reference evidence="1 2" key="1">
    <citation type="journal article" date="2017" name="PLoS Biol.">
        <title>The sea cucumber genome provides insights into morphological evolution and visceral regeneration.</title>
        <authorList>
            <person name="Zhang X."/>
            <person name="Sun L."/>
            <person name="Yuan J."/>
            <person name="Sun Y."/>
            <person name="Gao Y."/>
            <person name="Zhang L."/>
            <person name="Li S."/>
            <person name="Dai H."/>
            <person name="Hamel J.F."/>
            <person name="Liu C."/>
            <person name="Yu Y."/>
            <person name="Liu S."/>
            <person name="Lin W."/>
            <person name="Guo K."/>
            <person name="Jin S."/>
            <person name="Xu P."/>
            <person name="Storey K.B."/>
            <person name="Huan P."/>
            <person name="Zhang T."/>
            <person name="Zhou Y."/>
            <person name="Zhang J."/>
            <person name="Lin C."/>
            <person name="Li X."/>
            <person name="Xing L."/>
            <person name="Huo D."/>
            <person name="Sun M."/>
            <person name="Wang L."/>
            <person name="Mercier A."/>
            <person name="Li F."/>
            <person name="Yang H."/>
            <person name="Xiang J."/>
        </authorList>
    </citation>
    <scope>NUCLEOTIDE SEQUENCE [LARGE SCALE GENOMIC DNA]</scope>
    <source>
        <strain evidence="1">Shaxun</strain>
        <tissue evidence="1">Muscle</tissue>
    </source>
</reference>
<dbReference type="PANTHER" id="PTHR46104:SF1">
    <property type="entry name" value="GENE 9195-RELATED"/>
    <property type="match status" value="1"/>
</dbReference>
<protein>
    <submittedName>
        <fullName evidence="1">Putative multiple epidermal growth factor-like domains protein 11</fullName>
    </submittedName>
</protein>
<dbReference type="EMBL" id="MRZV01002363">
    <property type="protein sequence ID" value="PIK33906.1"/>
    <property type="molecule type" value="Genomic_DNA"/>
</dbReference>
<comment type="caution">
    <text evidence="1">The sequence shown here is derived from an EMBL/GenBank/DDBJ whole genome shotgun (WGS) entry which is preliminary data.</text>
</comment>
<dbReference type="InterPro" id="IPR009030">
    <property type="entry name" value="Growth_fac_rcpt_cys_sf"/>
</dbReference>